<protein>
    <submittedName>
        <fullName evidence="2">Uncharacterized protein</fullName>
    </submittedName>
</protein>
<comment type="caution">
    <text evidence="2">The sequence shown here is derived from an EMBL/GenBank/DDBJ whole genome shotgun (WGS) entry which is preliminary data.</text>
</comment>
<dbReference type="EMBL" id="BAABCM010000002">
    <property type="protein sequence ID" value="GAA3804101.1"/>
    <property type="molecule type" value="Genomic_DNA"/>
</dbReference>
<proteinExistence type="predicted"/>
<keyword evidence="3" id="KW-1185">Reference proteome</keyword>
<gene>
    <name evidence="2" type="ORF">GCM10022380_22100</name>
</gene>
<organism evidence="2 3">
    <name type="scientific">Amycolatopsis tucumanensis</name>
    <dbReference type="NCBI Taxonomy" id="401106"/>
    <lineage>
        <taxon>Bacteria</taxon>
        <taxon>Bacillati</taxon>
        <taxon>Actinomycetota</taxon>
        <taxon>Actinomycetes</taxon>
        <taxon>Pseudonocardiales</taxon>
        <taxon>Pseudonocardiaceae</taxon>
        <taxon>Amycolatopsis</taxon>
    </lineage>
</organism>
<evidence type="ECO:0000313" key="3">
    <source>
        <dbReference type="Proteomes" id="UP001501624"/>
    </source>
</evidence>
<evidence type="ECO:0000313" key="2">
    <source>
        <dbReference type="EMBL" id="GAA3804101.1"/>
    </source>
</evidence>
<dbReference type="Proteomes" id="UP001501624">
    <property type="component" value="Unassembled WGS sequence"/>
</dbReference>
<feature type="region of interest" description="Disordered" evidence="1">
    <location>
        <begin position="1"/>
        <end position="68"/>
    </location>
</feature>
<name>A0ABP7HXY6_9PSEU</name>
<accession>A0ABP7HXY6</accession>
<evidence type="ECO:0000256" key="1">
    <source>
        <dbReference type="SAM" id="MobiDB-lite"/>
    </source>
</evidence>
<reference evidence="3" key="1">
    <citation type="journal article" date="2019" name="Int. J. Syst. Evol. Microbiol.">
        <title>The Global Catalogue of Microorganisms (GCM) 10K type strain sequencing project: providing services to taxonomists for standard genome sequencing and annotation.</title>
        <authorList>
            <consortium name="The Broad Institute Genomics Platform"/>
            <consortium name="The Broad Institute Genome Sequencing Center for Infectious Disease"/>
            <person name="Wu L."/>
            <person name="Ma J."/>
        </authorList>
    </citation>
    <scope>NUCLEOTIDE SEQUENCE [LARGE SCALE GENOMIC DNA]</scope>
    <source>
        <strain evidence="3">JCM 17017</strain>
    </source>
</reference>
<sequence length="68" mass="7125">MATSRVAGRLSAATGTPGGREPEPAPPRWPGRGRRHPAPNGKRSVAPSQVPRRGRLAQANPGRINPVS</sequence>